<accession>A0A6I4SZL4</accession>
<dbReference type="Gene3D" id="3.90.1150.10">
    <property type="entry name" value="Aspartate Aminotransferase, domain 1"/>
    <property type="match status" value="1"/>
</dbReference>
<evidence type="ECO:0000256" key="3">
    <source>
        <dbReference type="ARBA" id="ARBA00006490"/>
    </source>
</evidence>
<reference evidence="12 13" key="1">
    <citation type="submission" date="2019-12" db="EMBL/GenBank/DDBJ databases">
        <title>Genomic-based taxomic classification of the family Erythrobacteraceae.</title>
        <authorList>
            <person name="Xu L."/>
        </authorList>
    </citation>
    <scope>NUCLEOTIDE SEQUENCE [LARGE SCALE GENOMIC DNA]</scope>
    <source>
        <strain evidence="12 13">LMG 29518</strain>
    </source>
</reference>
<evidence type="ECO:0000256" key="10">
    <source>
        <dbReference type="ARBA" id="ARBA00050776"/>
    </source>
</evidence>
<dbReference type="PANTHER" id="PTHR11601:SF34">
    <property type="entry name" value="CYSTEINE DESULFURASE"/>
    <property type="match status" value="1"/>
</dbReference>
<organism evidence="12 13">
    <name type="scientific">Altericroceibacterium endophyticum</name>
    <dbReference type="NCBI Taxonomy" id="1808508"/>
    <lineage>
        <taxon>Bacteria</taxon>
        <taxon>Pseudomonadati</taxon>
        <taxon>Pseudomonadota</taxon>
        <taxon>Alphaproteobacteria</taxon>
        <taxon>Sphingomonadales</taxon>
        <taxon>Erythrobacteraceae</taxon>
        <taxon>Altericroceibacterium</taxon>
    </lineage>
</organism>
<gene>
    <name evidence="12" type="ORF">GRI91_00420</name>
</gene>
<dbReference type="GO" id="GO:0031071">
    <property type="term" value="F:cysteine desulfurase activity"/>
    <property type="evidence" value="ECO:0007669"/>
    <property type="project" value="UniProtKB-EC"/>
</dbReference>
<dbReference type="EMBL" id="WTYT01000001">
    <property type="protein sequence ID" value="MXO64224.1"/>
    <property type="molecule type" value="Genomic_DNA"/>
</dbReference>
<keyword evidence="13" id="KW-1185">Reference proteome</keyword>
<comment type="similarity">
    <text evidence="3">Belongs to the class-V pyridoxal-phosphate-dependent aminotransferase family. NifS/IscS subfamily.</text>
</comment>
<evidence type="ECO:0000256" key="1">
    <source>
        <dbReference type="ARBA" id="ARBA00001933"/>
    </source>
</evidence>
<comment type="caution">
    <text evidence="12">The sequence shown here is derived from an EMBL/GenBank/DDBJ whole genome shotgun (WGS) entry which is preliminary data.</text>
</comment>
<keyword evidence="6" id="KW-0479">Metal-binding</keyword>
<keyword evidence="7" id="KW-0663">Pyridoxal phosphate</keyword>
<dbReference type="InterPro" id="IPR000192">
    <property type="entry name" value="Aminotrans_V_dom"/>
</dbReference>
<dbReference type="OrthoDB" id="9808002at2"/>
<keyword evidence="12" id="KW-0032">Aminotransferase</keyword>
<evidence type="ECO:0000256" key="7">
    <source>
        <dbReference type="ARBA" id="ARBA00022898"/>
    </source>
</evidence>
<dbReference type="InterPro" id="IPR015421">
    <property type="entry name" value="PyrdxlP-dep_Trfase_major"/>
</dbReference>
<protein>
    <recommendedName>
        <fullName evidence="4">Cysteine desulfurase</fullName>
    </recommendedName>
</protein>
<proteinExistence type="inferred from homology"/>
<keyword evidence="8" id="KW-0408">Iron</keyword>
<dbReference type="PIRSF" id="PIRSF005572">
    <property type="entry name" value="NifS"/>
    <property type="match status" value="1"/>
</dbReference>
<evidence type="ECO:0000256" key="4">
    <source>
        <dbReference type="ARBA" id="ARBA00013558"/>
    </source>
</evidence>
<evidence type="ECO:0000256" key="8">
    <source>
        <dbReference type="ARBA" id="ARBA00023004"/>
    </source>
</evidence>
<comment type="catalytic activity">
    <reaction evidence="10">
        <text>(sulfur carrier)-H + L-cysteine = (sulfur carrier)-SH + L-alanine</text>
        <dbReference type="Rhea" id="RHEA:43892"/>
        <dbReference type="Rhea" id="RHEA-COMP:14737"/>
        <dbReference type="Rhea" id="RHEA-COMP:14739"/>
        <dbReference type="ChEBI" id="CHEBI:29917"/>
        <dbReference type="ChEBI" id="CHEBI:35235"/>
        <dbReference type="ChEBI" id="CHEBI:57972"/>
        <dbReference type="ChEBI" id="CHEBI:64428"/>
        <dbReference type="EC" id="2.8.1.7"/>
    </reaction>
</comment>
<dbReference type="Proteomes" id="UP000438476">
    <property type="component" value="Unassembled WGS sequence"/>
</dbReference>
<dbReference type="RefSeq" id="WP_160734679.1">
    <property type="nucleotide sequence ID" value="NZ_WTYT01000001.1"/>
</dbReference>
<keyword evidence="9" id="KW-0411">Iron-sulfur</keyword>
<comment type="function">
    <text evidence="2">Catalyzes the removal of elemental sulfur atoms from cysteine to produce alanine. Seems to participate in the biosynthesis of the nitrogenase metalloclusters by providing the inorganic sulfur required for the Fe-S core formation.</text>
</comment>
<evidence type="ECO:0000256" key="9">
    <source>
        <dbReference type="ARBA" id="ARBA00023014"/>
    </source>
</evidence>
<evidence type="ECO:0000256" key="5">
    <source>
        <dbReference type="ARBA" id="ARBA00022679"/>
    </source>
</evidence>
<evidence type="ECO:0000313" key="13">
    <source>
        <dbReference type="Proteomes" id="UP000438476"/>
    </source>
</evidence>
<dbReference type="GO" id="GO:0046872">
    <property type="term" value="F:metal ion binding"/>
    <property type="evidence" value="ECO:0007669"/>
    <property type="project" value="UniProtKB-KW"/>
</dbReference>
<evidence type="ECO:0000256" key="2">
    <source>
        <dbReference type="ARBA" id="ARBA00003120"/>
    </source>
</evidence>
<dbReference type="GO" id="GO:0051536">
    <property type="term" value="F:iron-sulfur cluster binding"/>
    <property type="evidence" value="ECO:0007669"/>
    <property type="project" value="UniProtKB-KW"/>
</dbReference>
<evidence type="ECO:0000256" key="6">
    <source>
        <dbReference type="ARBA" id="ARBA00022723"/>
    </source>
</evidence>
<dbReference type="Pfam" id="PF00266">
    <property type="entry name" value="Aminotran_5"/>
    <property type="match status" value="1"/>
</dbReference>
<evidence type="ECO:0000259" key="11">
    <source>
        <dbReference type="Pfam" id="PF00266"/>
    </source>
</evidence>
<evidence type="ECO:0000313" key="12">
    <source>
        <dbReference type="EMBL" id="MXO64224.1"/>
    </source>
</evidence>
<name>A0A6I4SZL4_9SPHN</name>
<dbReference type="Gene3D" id="1.10.260.50">
    <property type="match status" value="1"/>
</dbReference>
<dbReference type="GO" id="GO:0008483">
    <property type="term" value="F:transaminase activity"/>
    <property type="evidence" value="ECO:0007669"/>
    <property type="project" value="UniProtKB-KW"/>
</dbReference>
<dbReference type="Gene3D" id="3.40.640.10">
    <property type="entry name" value="Type I PLP-dependent aspartate aminotransferase-like (Major domain)"/>
    <property type="match status" value="1"/>
</dbReference>
<dbReference type="InterPro" id="IPR015424">
    <property type="entry name" value="PyrdxlP-dep_Trfase"/>
</dbReference>
<keyword evidence="5 12" id="KW-0808">Transferase</keyword>
<dbReference type="PANTHER" id="PTHR11601">
    <property type="entry name" value="CYSTEINE DESULFURYLASE FAMILY MEMBER"/>
    <property type="match status" value="1"/>
</dbReference>
<dbReference type="SUPFAM" id="SSF53383">
    <property type="entry name" value="PLP-dependent transferases"/>
    <property type="match status" value="1"/>
</dbReference>
<dbReference type="InterPro" id="IPR016454">
    <property type="entry name" value="Cysteine_dSase"/>
</dbReference>
<feature type="domain" description="Aminotransferase class V" evidence="11">
    <location>
        <begin position="5"/>
        <end position="345"/>
    </location>
</feature>
<dbReference type="InterPro" id="IPR015422">
    <property type="entry name" value="PyrdxlP-dep_Trfase_small"/>
</dbReference>
<dbReference type="AlphaFoldDB" id="A0A6I4SZL4"/>
<comment type="cofactor">
    <cofactor evidence="1">
        <name>pyridoxal 5'-phosphate</name>
        <dbReference type="ChEBI" id="CHEBI:597326"/>
    </cofactor>
</comment>
<sequence length="361" mass="37180">MTSRIYLDHAATTPLRPQSAAAQVQAQASWANPSSPHAEGRAARAVLEDARRRIAAALGWGGEVILTAGASEAAAIAMGQSKAAHCLVSAVEHDAVLKASAKAQIIAVGNDGGLNRDALAAALDGLAGSALIAVQSINSETGNRQDMAAIKALLRPGDMLLVDASQSAGKFPLPVEADAVIVSAHKLGGPIGIGALLLRDYALLHPSGGQERGYRRGTENVPAAAALAAALEACETPYCRPDVLEPIETHLAPAIVELGGLRLADLLADHTPYIEAIAMPELSGSAQLMRFDMKGFAVSQGSACSSGSLRGSHVLEAMGLDADVAARTIRVSFGWNTTRAEVEAFCAEWIAMARSACGKTA</sequence>